<keyword evidence="2" id="KW-0832">Ubl conjugation</keyword>
<dbReference type="PANTHER" id="PTHR13154">
    <property type="entry name" value="POLYADENYLATE-BINDING PROTEIN-INTERACTING PROTEIN 2"/>
    <property type="match status" value="1"/>
</dbReference>
<accession>A0A482VAZ9</accession>
<evidence type="ECO:0000313" key="4">
    <source>
        <dbReference type="EMBL" id="RZB40393.1"/>
    </source>
</evidence>
<evidence type="ECO:0000256" key="3">
    <source>
        <dbReference type="ARBA" id="ARBA00022845"/>
    </source>
</evidence>
<sequence length="140" mass="15633">MKMPSNQSSENGLYDYEDTTYISEGIENNGVEEFNASPEDDFSEYLWMENEEEFDKEVMQRLEEEALMEECIEAMLADENSEAPSNHANGVDPNNEVSNMINNLKLDCPEVVKESNLNPLAAEFIPGGSHTPVETVTGSS</sequence>
<organism evidence="4 5">
    <name type="scientific">Asbolus verrucosus</name>
    <name type="common">Desert ironclad beetle</name>
    <dbReference type="NCBI Taxonomy" id="1661398"/>
    <lineage>
        <taxon>Eukaryota</taxon>
        <taxon>Metazoa</taxon>
        <taxon>Ecdysozoa</taxon>
        <taxon>Arthropoda</taxon>
        <taxon>Hexapoda</taxon>
        <taxon>Insecta</taxon>
        <taxon>Pterygota</taxon>
        <taxon>Neoptera</taxon>
        <taxon>Endopterygota</taxon>
        <taxon>Coleoptera</taxon>
        <taxon>Polyphaga</taxon>
        <taxon>Cucujiformia</taxon>
        <taxon>Tenebrionidae</taxon>
        <taxon>Pimeliinae</taxon>
        <taxon>Asbolus</taxon>
    </lineage>
</organism>
<protein>
    <submittedName>
        <fullName evidence="4">Polyadenylate-binding protein-interacting protein 2B</fullName>
    </submittedName>
</protein>
<dbReference type="GO" id="GO:0000900">
    <property type="term" value="F:mRNA regulatory element binding translation repressor activity"/>
    <property type="evidence" value="ECO:0007669"/>
    <property type="project" value="InterPro"/>
</dbReference>
<keyword evidence="3" id="KW-0810">Translation regulation</keyword>
<keyword evidence="5" id="KW-1185">Reference proteome</keyword>
<name>A0A482VAZ9_ASBVE</name>
<comment type="caution">
    <text evidence="4">The sequence shown here is derived from an EMBL/GenBank/DDBJ whole genome shotgun (WGS) entry which is preliminary data.</text>
</comment>
<gene>
    <name evidence="4" type="ORF">BDFB_006403</name>
</gene>
<proteinExistence type="inferred from homology"/>
<dbReference type="PANTHER" id="PTHR13154:SF6">
    <property type="entry name" value="GEO05078P1"/>
    <property type="match status" value="1"/>
</dbReference>
<reference evidence="4 5" key="1">
    <citation type="submission" date="2017-03" db="EMBL/GenBank/DDBJ databases">
        <title>Genome of the blue death feigning beetle - Asbolus verrucosus.</title>
        <authorList>
            <person name="Rider S.D."/>
        </authorList>
    </citation>
    <scope>NUCLEOTIDE SEQUENCE [LARGE SCALE GENOMIC DNA]</scope>
    <source>
        <strain evidence="4">Butters</strain>
        <tissue evidence="4">Head and leg muscle</tissue>
    </source>
</reference>
<comment type="similarity">
    <text evidence="1">Belongs to the PAIP2 family.</text>
</comment>
<dbReference type="STRING" id="1661398.A0A482VAZ9"/>
<evidence type="ECO:0000256" key="2">
    <source>
        <dbReference type="ARBA" id="ARBA00022843"/>
    </source>
</evidence>
<dbReference type="EMBL" id="QDEB01119283">
    <property type="protein sequence ID" value="RZB40393.1"/>
    <property type="molecule type" value="Genomic_DNA"/>
</dbReference>
<evidence type="ECO:0000313" key="5">
    <source>
        <dbReference type="Proteomes" id="UP000292052"/>
    </source>
</evidence>
<dbReference type="Proteomes" id="UP000292052">
    <property type="component" value="Unassembled WGS sequence"/>
</dbReference>
<dbReference type="GO" id="GO:0005737">
    <property type="term" value="C:cytoplasm"/>
    <property type="evidence" value="ECO:0007669"/>
    <property type="project" value="TreeGrafter"/>
</dbReference>
<dbReference type="AlphaFoldDB" id="A0A482VAZ9"/>
<dbReference type="GO" id="GO:0045947">
    <property type="term" value="P:negative regulation of translational initiation"/>
    <property type="evidence" value="ECO:0007669"/>
    <property type="project" value="InterPro"/>
</dbReference>
<dbReference type="InterPro" id="IPR009818">
    <property type="entry name" value="PAM2_motif"/>
</dbReference>
<dbReference type="Pfam" id="PF07145">
    <property type="entry name" value="PAM2"/>
    <property type="match status" value="1"/>
</dbReference>
<dbReference type="InterPro" id="IPR040396">
    <property type="entry name" value="PAIP2-like"/>
</dbReference>
<dbReference type="OrthoDB" id="5985142at2759"/>
<evidence type="ECO:0000256" key="1">
    <source>
        <dbReference type="ARBA" id="ARBA00006858"/>
    </source>
</evidence>